<dbReference type="AlphaFoldDB" id="A0A2N8U6B0"/>
<feature type="chain" id="PRO_5014724884" evidence="1">
    <location>
        <begin position="22"/>
        <end position="295"/>
    </location>
</feature>
<evidence type="ECO:0000313" key="3">
    <source>
        <dbReference type="Proteomes" id="UP000239563"/>
    </source>
</evidence>
<organism evidence="2 3">
    <name type="scientific">Sporisorium reilianum f. sp. reilianum</name>
    <dbReference type="NCBI Taxonomy" id="72559"/>
    <lineage>
        <taxon>Eukaryota</taxon>
        <taxon>Fungi</taxon>
        <taxon>Dikarya</taxon>
        <taxon>Basidiomycota</taxon>
        <taxon>Ustilaginomycotina</taxon>
        <taxon>Ustilaginomycetes</taxon>
        <taxon>Ustilaginales</taxon>
        <taxon>Ustilaginaceae</taxon>
        <taxon>Sporisorium</taxon>
    </lineage>
</organism>
<evidence type="ECO:0000313" key="2">
    <source>
        <dbReference type="EMBL" id="SJX60261.1"/>
    </source>
</evidence>
<proteinExistence type="predicted"/>
<dbReference type="Proteomes" id="UP000239563">
    <property type="component" value="Chromosome I"/>
</dbReference>
<accession>A0A2N8U6B0</accession>
<keyword evidence="1" id="KW-0732">Signal</keyword>
<protein>
    <submittedName>
        <fullName evidence="2">Uncharacterized protein</fullName>
    </submittedName>
</protein>
<dbReference type="EMBL" id="LT795054">
    <property type="protein sequence ID" value="SJX60261.1"/>
    <property type="molecule type" value="Genomic_DNA"/>
</dbReference>
<evidence type="ECO:0000256" key="1">
    <source>
        <dbReference type="SAM" id="SignalP"/>
    </source>
</evidence>
<name>A0A2N8U6B0_9BASI</name>
<sequence length="295" mass="32692">MSTMRSLLDLLLQHIFQIILAEVIVGLMTRKTSSDREVKRPGTPVRDDDEAEGMALFDQALHDVGLTYKDIIDAGEGWLSQRFAVADRSEGHASSASAPPAISSSASTSAPAIVPWTGVEPAPTHALRLEDLNSPAAFARYHKSTPRGRRLSFVGRIKLIRGLPFVFALQVSSQQSILVDIKKGAWFYDDDEFAKLKEGDLVCLLGVLRSKWSTSFCLGFDDKSVLQRFDRWTSFDDVVGINNRLDRLIYGQQFAVCEYSAEDVDSDDETRSTGAESDAGTDAEFRRACREIVLH</sequence>
<reference evidence="2 3" key="1">
    <citation type="submission" date="2017-02" db="EMBL/GenBank/DDBJ databases">
        <authorList>
            <person name="Peterson S.W."/>
        </authorList>
    </citation>
    <scope>NUCLEOTIDE SEQUENCE [LARGE SCALE GENOMIC DNA]</scope>
    <source>
        <strain evidence="2 3">SRS1_H2-8</strain>
    </source>
</reference>
<feature type="signal peptide" evidence="1">
    <location>
        <begin position="1"/>
        <end position="21"/>
    </location>
</feature>
<gene>
    <name evidence="2" type="ORF">SRS1_11575</name>
</gene>